<dbReference type="EMBL" id="HACM01012553">
    <property type="protein sequence ID" value="CRZ12995.1"/>
    <property type="molecule type" value="Transcribed_RNA"/>
</dbReference>
<reference evidence="2" key="1">
    <citation type="submission" date="2015-04" db="EMBL/GenBank/DDBJ databases">
        <title>The genome sequence of the plant pathogenic Rhizarian Plasmodiophora brassicae reveals insights in its biotrophic life cycle and the origin of chitin synthesis.</title>
        <authorList>
            <person name="Schwelm A."/>
            <person name="Fogelqvist J."/>
            <person name="Knaust A."/>
            <person name="Julke S."/>
            <person name="Lilja T."/>
            <person name="Dhandapani V."/>
            <person name="Bonilla-Rosso G."/>
            <person name="Karlsson M."/>
            <person name="Shevchenko A."/>
            <person name="Choi S.R."/>
            <person name="Kim H.G."/>
            <person name="Park J.Y."/>
            <person name="Lim Y.P."/>
            <person name="Ludwig-Muller J."/>
            <person name="Dixelius C."/>
        </authorList>
    </citation>
    <scope>NUCLEOTIDE SEQUENCE</scope>
    <source>
        <tissue evidence="2">Potato root galls</tissue>
    </source>
</reference>
<organism evidence="2">
    <name type="scientific">Spongospora subterranea</name>
    <dbReference type="NCBI Taxonomy" id="70186"/>
    <lineage>
        <taxon>Eukaryota</taxon>
        <taxon>Sar</taxon>
        <taxon>Rhizaria</taxon>
        <taxon>Endomyxa</taxon>
        <taxon>Phytomyxea</taxon>
        <taxon>Plasmodiophorida</taxon>
        <taxon>Plasmodiophoridae</taxon>
        <taxon>Spongospora</taxon>
    </lineage>
</organism>
<proteinExistence type="predicted"/>
<accession>A0A0H5RFN8</accession>
<keyword evidence="1" id="KW-0472">Membrane</keyword>
<protein>
    <submittedName>
        <fullName evidence="2">Uncharacterized protein</fullName>
    </submittedName>
</protein>
<evidence type="ECO:0000313" key="2">
    <source>
        <dbReference type="EMBL" id="CRZ12995.1"/>
    </source>
</evidence>
<name>A0A0H5RFN8_9EUKA</name>
<feature type="non-terminal residue" evidence="2">
    <location>
        <position position="1"/>
    </location>
</feature>
<sequence>RSDGSDGVPVPGRQTENLALEILLHGVVVADEDVAADGLVPGESLRGRKSLEPLVQTTVVVVVFFLVVVLMMILVLPILLGDLMMIFIDDPFALQVEAIAALGRGGWRRVDALVETAVDAVGVELPRVVEWAGGEFVGVVEVDVVGCRF</sequence>
<evidence type="ECO:0000256" key="1">
    <source>
        <dbReference type="SAM" id="Phobius"/>
    </source>
</evidence>
<dbReference type="AlphaFoldDB" id="A0A0H5RFN8"/>
<feature type="transmembrane region" description="Helical" evidence="1">
    <location>
        <begin position="54"/>
        <end position="80"/>
    </location>
</feature>
<keyword evidence="1" id="KW-1133">Transmembrane helix</keyword>
<keyword evidence="1" id="KW-0812">Transmembrane</keyword>